<dbReference type="OrthoDB" id="5290459at2"/>
<accession>A0A0B3S1I4</accession>
<keyword evidence="4" id="KW-1185">Reference proteome</keyword>
<dbReference type="PANTHER" id="PTHR35848">
    <property type="entry name" value="OXALATE-BINDING PROTEIN"/>
    <property type="match status" value="1"/>
</dbReference>
<dbReference type="EMBL" id="JSUQ01000026">
    <property type="protein sequence ID" value="KHQ50461.1"/>
    <property type="molecule type" value="Genomic_DNA"/>
</dbReference>
<dbReference type="InterPro" id="IPR011051">
    <property type="entry name" value="RmlC_Cupin_sf"/>
</dbReference>
<dbReference type="Pfam" id="PF07883">
    <property type="entry name" value="Cupin_2"/>
    <property type="match status" value="1"/>
</dbReference>
<dbReference type="Proteomes" id="UP000030960">
    <property type="component" value="Unassembled WGS sequence"/>
</dbReference>
<protein>
    <submittedName>
        <fullName evidence="3">Cupin domain protein</fullName>
    </submittedName>
</protein>
<dbReference type="PATRIC" id="fig|1515334.3.peg.4997"/>
<name>A0A0B3S1I4_9RHOB</name>
<comment type="caution">
    <text evidence="3">The sequence shown here is derived from an EMBL/GenBank/DDBJ whole genome shotgun (WGS) entry which is preliminary data.</text>
</comment>
<accession>A0A225Q725</accession>
<dbReference type="STRING" id="561184.SAMN05216376_12140"/>
<dbReference type="Gene3D" id="2.60.120.10">
    <property type="entry name" value="Jelly Rolls"/>
    <property type="match status" value="1"/>
</dbReference>
<evidence type="ECO:0000313" key="3">
    <source>
        <dbReference type="EMBL" id="KHQ50461.1"/>
    </source>
</evidence>
<dbReference type="RefSeq" id="WP_043146102.1">
    <property type="nucleotide sequence ID" value="NZ_JAHVJH010000023.1"/>
</dbReference>
<sequence>MPKIDLFTVPVRTGSSYPPPHDAAMAGRSQQRLGDAAGLTQFGANLVRLAPGAMSSLRHWHERQDEFLVVTQGALTLVDDHGETPLAPGDCCAFPAGDPNGHHIVNRSEADGAFVVVGTRTQQETGWYPDHDLKVEVADGDMRFLRRDGGEVTDP</sequence>
<evidence type="ECO:0000259" key="2">
    <source>
        <dbReference type="Pfam" id="PF07883"/>
    </source>
</evidence>
<dbReference type="InterPro" id="IPR014710">
    <property type="entry name" value="RmlC-like_jellyroll"/>
</dbReference>
<dbReference type="GO" id="GO:0046872">
    <property type="term" value="F:metal ion binding"/>
    <property type="evidence" value="ECO:0007669"/>
    <property type="project" value="UniProtKB-KW"/>
</dbReference>
<evidence type="ECO:0000256" key="1">
    <source>
        <dbReference type="ARBA" id="ARBA00022723"/>
    </source>
</evidence>
<feature type="domain" description="Cupin type-2" evidence="2">
    <location>
        <begin position="46"/>
        <end position="117"/>
    </location>
</feature>
<dbReference type="AlphaFoldDB" id="A0A0B3S1I4"/>
<evidence type="ECO:0000313" key="4">
    <source>
        <dbReference type="Proteomes" id="UP000030960"/>
    </source>
</evidence>
<keyword evidence="1" id="KW-0479">Metal-binding</keyword>
<dbReference type="InterPro" id="IPR051610">
    <property type="entry name" value="GPI/OXD"/>
</dbReference>
<dbReference type="CDD" id="cd02224">
    <property type="entry name" value="cupin_SPO2919-like"/>
    <property type="match status" value="1"/>
</dbReference>
<dbReference type="SUPFAM" id="SSF51182">
    <property type="entry name" value="RmlC-like cupins"/>
    <property type="match status" value="1"/>
</dbReference>
<gene>
    <name evidence="3" type="ORF">OA50_04969</name>
</gene>
<proteinExistence type="predicted"/>
<reference evidence="3 4" key="1">
    <citation type="submission" date="2014-10" db="EMBL/GenBank/DDBJ databases">
        <title>Genome sequence of Ponticoccus sp. strain UMTAT08 isolated from clonal culture of toxic dinoflagellate Alexandrium tamiyavanichii.</title>
        <authorList>
            <person name="Gan H.Y."/>
            <person name="Muhd D.-D."/>
            <person name="Mohd Noor M.E."/>
            <person name="Yeong Y.S."/>
            <person name="Usup G."/>
        </authorList>
    </citation>
    <scope>NUCLEOTIDE SEQUENCE [LARGE SCALE GENOMIC DNA]</scope>
    <source>
        <strain evidence="3 4">UMTAT08</strain>
    </source>
</reference>
<dbReference type="PANTHER" id="PTHR35848:SF9">
    <property type="entry name" value="SLL1358 PROTEIN"/>
    <property type="match status" value="1"/>
</dbReference>
<organism evidence="3 4">
    <name type="scientific">Mameliella alba</name>
    <dbReference type="NCBI Taxonomy" id="561184"/>
    <lineage>
        <taxon>Bacteria</taxon>
        <taxon>Pseudomonadati</taxon>
        <taxon>Pseudomonadota</taxon>
        <taxon>Alphaproteobacteria</taxon>
        <taxon>Rhodobacterales</taxon>
        <taxon>Roseobacteraceae</taxon>
        <taxon>Mameliella</taxon>
    </lineage>
</organism>
<dbReference type="InterPro" id="IPR013096">
    <property type="entry name" value="Cupin_2"/>
</dbReference>